<evidence type="ECO:0000313" key="1">
    <source>
        <dbReference type="EMBL" id="KAF2765104.1"/>
    </source>
</evidence>
<dbReference type="AlphaFoldDB" id="A0A6G1KYI9"/>
<accession>A0A6G1KYI9</accession>
<dbReference type="Gene3D" id="3.40.50.300">
    <property type="entry name" value="P-loop containing nucleotide triphosphate hydrolases"/>
    <property type="match status" value="1"/>
</dbReference>
<name>A0A6G1KYI9_9PEZI</name>
<keyword evidence="2" id="KW-1185">Reference proteome</keyword>
<dbReference type="SUPFAM" id="SSF52540">
    <property type="entry name" value="P-loop containing nucleoside triphosphate hydrolases"/>
    <property type="match status" value="2"/>
</dbReference>
<reference evidence="1" key="1">
    <citation type="journal article" date="2020" name="Stud. Mycol.">
        <title>101 Dothideomycetes genomes: a test case for predicting lifestyles and emergence of pathogens.</title>
        <authorList>
            <person name="Haridas S."/>
            <person name="Albert R."/>
            <person name="Binder M."/>
            <person name="Bloem J."/>
            <person name="Labutti K."/>
            <person name="Salamov A."/>
            <person name="Andreopoulos B."/>
            <person name="Baker S."/>
            <person name="Barry K."/>
            <person name="Bills G."/>
            <person name="Bluhm B."/>
            <person name="Cannon C."/>
            <person name="Castanera R."/>
            <person name="Culley D."/>
            <person name="Daum C."/>
            <person name="Ezra D."/>
            <person name="Gonzalez J."/>
            <person name="Henrissat B."/>
            <person name="Kuo A."/>
            <person name="Liang C."/>
            <person name="Lipzen A."/>
            <person name="Lutzoni F."/>
            <person name="Magnuson J."/>
            <person name="Mondo S."/>
            <person name="Nolan M."/>
            <person name="Ohm R."/>
            <person name="Pangilinan J."/>
            <person name="Park H.-J."/>
            <person name="Ramirez L."/>
            <person name="Alfaro M."/>
            <person name="Sun H."/>
            <person name="Tritt A."/>
            <person name="Yoshinaga Y."/>
            <person name="Zwiers L.-H."/>
            <person name="Turgeon B."/>
            <person name="Goodwin S."/>
            <person name="Spatafora J."/>
            <person name="Crous P."/>
            <person name="Grigoriev I."/>
        </authorList>
    </citation>
    <scope>NUCLEOTIDE SEQUENCE</scope>
    <source>
        <strain evidence="1">CBS 116005</strain>
    </source>
</reference>
<evidence type="ECO:0000313" key="2">
    <source>
        <dbReference type="Proteomes" id="UP000799436"/>
    </source>
</evidence>
<dbReference type="Proteomes" id="UP000799436">
    <property type="component" value="Unassembled WGS sequence"/>
</dbReference>
<protein>
    <submittedName>
        <fullName evidence="1">Uncharacterized protein</fullName>
    </submittedName>
</protein>
<organism evidence="1 2">
    <name type="scientific">Teratosphaeria nubilosa</name>
    <dbReference type="NCBI Taxonomy" id="161662"/>
    <lineage>
        <taxon>Eukaryota</taxon>
        <taxon>Fungi</taxon>
        <taxon>Dikarya</taxon>
        <taxon>Ascomycota</taxon>
        <taxon>Pezizomycotina</taxon>
        <taxon>Dothideomycetes</taxon>
        <taxon>Dothideomycetidae</taxon>
        <taxon>Mycosphaerellales</taxon>
        <taxon>Teratosphaeriaceae</taxon>
        <taxon>Teratosphaeria</taxon>
    </lineage>
</organism>
<sequence length="185" mass="20079">MSANCYADDRFPEVHAGLAKLAGQVVEMIEASGGSITEESAIHGTYRRACELRKPPTVAKTRALLLGDSGVGKSSLINALLGMPGLAKVVALGTSVTTVATSYESPLQGQTKKFGIQIDYLSEHEVPCLIRVNNDYKVSTDNSAEFEPEDLNHIEKAGTTAFEALSHLFYGDVDLRVRMPYRDSW</sequence>
<proteinExistence type="predicted"/>
<dbReference type="InterPro" id="IPR027417">
    <property type="entry name" value="P-loop_NTPase"/>
</dbReference>
<dbReference type="OrthoDB" id="3598281at2759"/>
<gene>
    <name evidence="1" type="ORF">EJ03DRAFT_355193</name>
</gene>
<dbReference type="EMBL" id="ML995901">
    <property type="protein sequence ID" value="KAF2765104.1"/>
    <property type="molecule type" value="Genomic_DNA"/>
</dbReference>